<sequence length="106" mass="11711">QRATLAENEIHTLKDQLEKTKSLTESNNNNNNINSTHHGANNNNISNTNNNLTTSTTTTTASSNTCETGSNVVESSESSTDRDKNSYSDRKTPLEEILHSKDMEVR</sequence>
<proteinExistence type="predicted"/>
<comment type="caution">
    <text evidence="2">The sequence shown here is derived from an EMBL/GenBank/DDBJ whole genome shotgun (WGS) entry which is preliminary data.</text>
</comment>
<accession>A0AAV2R5N4</accession>
<dbReference type="Proteomes" id="UP001497623">
    <property type="component" value="Unassembled WGS sequence"/>
</dbReference>
<evidence type="ECO:0000313" key="2">
    <source>
        <dbReference type="EMBL" id="CAL4110114.1"/>
    </source>
</evidence>
<organism evidence="2 3">
    <name type="scientific">Meganyctiphanes norvegica</name>
    <name type="common">Northern krill</name>
    <name type="synonym">Thysanopoda norvegica</name>
    <dbReference type="NCBI Taxonomy" id="48144"/>
    <lineage>
        <taxon>Eukaryota</taxon>
        <taxon>Metazoa</taxon>
        <taxon>Ecdysozoa</taxon>
        <taxon>Arthropoda</taxon>
        <taxon>Crustacea</taxon>
        <taxon>Multicrustacea</taxon>
        <taxon>Malacostraca</taxon>
        <taxon>Eumalacostraca</taxon>
        <taxon>Eucarida</taxon>
        <taxon>Euphausiacea</taxon>
        <taxon>Euphausiidae</taxon>
        <taxon>Meganyctiphanes</taxon>
    </lineage>
</organism>
<feature type="compositionally biased region" description="Basic and acidic residues" evidence="1">
    <location>
        <begin position="79"/>
        <end position="106"/>
    </location>
</feature>
<feature type="non-terminal residue" evidence="2">
    <location>
        <position position="106"/>
    </location>
</feature>
<feature type="compositionally biased region" description="Polar residues" evidence="1">
    <location>
        <begin position="66"/>
        <end position="78"/>
    </location>
</feature>
<feature type="compositionally biased region" description="Low complexity" evidence="1">
    <location>
        <begin position="26"/>
        <end position="65"/>
    </location>
</feature>
<feature type="compositionally biased region" description="Basic and acidic residues" evidence="1">
    <location>
        <begin position="8"/>
        <end position="22"/>
    </location>
</feature>
<name>A0AAV2R5N4_MEGNR</name>
<protein>
    <submittedName>
        <fullName evidence="2">Uncharacterized protein</fullName>
    </submittedName>
</protein>
<evidence type="ECO:0000256" key="1">
    <source>
        <dbReference type="SAM" id="MobiDB-lite"/>
    </source>
</evidence>
<gene>
    <name evidence="2" type="ORF">MNOR_LOCUS19324</name>
</gene>
<reference evidence="2 3" key="1">
    <citation type="submission" date="2024-05" db="EMBL/GenBank/DDBJ databases">
        <authorList>
            <person name="Wallberg A."/>
        </authorList>
    </citation>
    <scope>NUCLEOTIDE SEQUENCE [LARGE SCALE GENOMIC DNA]</scope>
</reference>
<feature type="region of interest" description="Disordered" evidence="1">
    <location>
        <begin position="1"/>
        <end position="106"/>
    </location>
</feature>
<evidence type="ECO:0000313" key="3">
    <source>
        <dbReference type="Proteomes" id="UP001497623"/>
    </source>
</evidence>
<feature type="non-terminal residue" evidence="2">
    <location>
        <position position="1"/>
    </location>
</feature>
<dbReference type="AlphaFoldDB" id="A0AAV2R5N4"/>
<keyword evidence="3" id="KW-1185">Reference proteome</keyword>
<dbReference type="EMBL" id="CAXKWB010014290">
    <property type="protein sequence ID" value="CAL4110114.1"/>
    <property type="molecule type" value="Genomic_DNA"/>
</dbReference>